<name>A0ABY9KUD9_9BACI</name>
<feature type="domain" description="GW" evidence="8">
    <location>
        <begin position="286"/>
        <end position="365"/>
    </location>
</feature>
<dbReference type="RefSeq" id="WP_348026894.1">
    <property type="nucleotide sequence ID" value="NZ_CP129113.1"/>
</dbReference>
<dbReference type="Gene3D" id="3.40.80.10">
    <property type="entry name" value="Peptidoglycan recognition protein-like"/>
    <property type="match status" value="1"/>
</dbReference>
<dbReference type="InterPro" id="IPR025987">
    <property type="entry name" value="GW_dom"/>
</dbReference>
<evidence type="ECO:0000256" key="1">
    <source>
        <dbReference type="ARBA" id="ARBA00006088"/>
    </source>
</evidence>
<keyword evidence="9" id="KW-0378">Hydrolase</keyword>
<evidence type="ECO:0000259" key="8">
    <source>
        <dbReference type="PROSITE" id="PS51780"/>
    </source>
</evidence>
<dbReference type="InterPro" id="IPR036505">
    <property type="entry name" value="Amidase/PGRP_sf"/>
</dbReference>
<evidence type="ECO:0000256" key="5">
    <source>
        <dbReference type="ARBA" id="ARBA00032390"/>
    </source>
</evidence>
<evidence type="ECO:0000313" key="10">
    <source>
        <dbReference type="Proteomes" id="UP001180087"/>
    </source>
</evidence>
<sequence>MRKSAVFIASFLLFSSIGSGAAFAETAVSEKVNPETGIKEGTVVNGVDIGKLSKDELKYIPKAWRDGSEKNPSEHEEETPQPRVARSAAYPNVNSYIDSKNLPTATVAKSYKGFPKFSYRYNKPEGVVAHETANPNSTIDGEIAYMTRNYNNAFVHAFVDSGNVIEIHPTNYGAWGGGYYANQRFIHVELVREATFDKFARSINNYANYLASLLYQYNLPVTSAEGSGSGTLWSHNAVSRYLGGTNHTDPIGYFSQYGYSWTQFTWLVQAKYRDIASQDVQQTALKEAKTSKLGQIKSKDAVIYKSPDTDEGSFKAGTTYTDRTYFIKQQATLNGETFYKISNSASATKNVVGWVNSKDVKAYAHKGVDRVAKVFYVKGKVVAYNRAWGAKKNLVFNDYDHQDQLFEVNLTEKVGNNVWYRGMLDGQQVWIHSSWVEPGDGSNHEHKTSRLGHIKNGSVKIYATPGVDKTALTAGTKYTNQVYYIKKQAYKDKTQYYLLTTRASASKGLVGWVRASDLTTHSHLGVDRESKEKKLLGKGVAYNKAWGGKKNLVYSDLSGFKGATLYVNLTESVGKNIWYRGTLNGKTVWIHSSHIQ</sequence>
<dbReference type="InterPro" id="IPR002502">
    <property type="entry name" value="Amidase_domain"/>
</dbReference>
<keyword evidence="3" id="KW-0677">Repeat</keyword>
<feature type="chain" id="PRO_5046723402" description="Autolysin" evidence="7">
    <location>
        <begin position="25"/>
        <end position="596"/>
    </location>
</feature>
<dbReference type="Gene3D" id="2.30.30.170">
    <property type="match status" value="4"/>
</dbReference>
<protein>
    <recommendedName>
        <fullName evidence="5">Autolysin</fullName>
    </recommendedName>
    <alternativeName>
        <fullName evidence="4">Cell wall hydrolase</fullName>
    </alternativeName>
</protein>
<reference evidence="9" key="1">
    <citation type="submission" date="2023-06" db="EMBL/GenBank/DDBJ databases">
        <title>A Treasure from Seagulls: Isolation and Description of Aciduricobacillus qingdaonensis gen. nov., sp. nov., a Rare Obligately Uric Acid-utilizing Member in the Family Bacillaceae.</title>
        <authorList>
            <person name="Liu W."/>
            <person name="Wang B."/>
        </authorList>
    </citation>
    <scope>NUCLEOTIDE SEQUENCE</scope>
    <source>
        <strain evidence="9">44XB</strain>
    </source>
</reference>
<keyword evidence="10" id="KW-1185">Reference proteome</keyword>
<feature type="signal peptide" evidence="7">
    <location>
        <begin position="1"/>
        <end position="24"/>
    </location>
</feature>
<dbReference type="EMBL" id="CP129113">
    <property type="protein sequence ID" value="WLV24155.1"/>
    <property type="molecule type" value="Genomic_DNA"/>
</dbReference>
<feature type="region of interest" description="Disordered" evidence="6">
    <location>
        <begin position="64"/>
        <end position="83"/>
    </location>
</feature>
<dbReference type="GO" id="GO:0008745">
    <property type="term" value="F:N-acetylmuramoyl-L-alanine amidase activity"/>
    <property type="evidence" value="ECO:0007669"/>
    <property type="project" value="UniProtKB-EC"/>
</dbReference>
<keyword evidence="2 7" id="KW-0732">Signal</keyword>
<dbReference type="SUPFAM" id="SSF82057">
    <property type="entry name" value="Prokaryotic SH3-related domain"/>
    <property type="match status" value="1"/>
</dbReference>
<dbReference type="PROSITE" id="PS51780">
    <property type="entry name" value="GW"/>
    <property type="match status" value="1"/>
</dbReference>
<evidence type="ECO:0000256" key="6">
    <source>
        <dbReference type="SAM" id="MobiDB-lite"/>
    </source>
</evidence>
<evidence type="ECO:0000256" key="2">
    <source>
        <dbReference type="ARBA" id="ARBA00022729"/>
    </source>
</evidence>
<organism evidence="9 10">
    <name type="scientific">Aciduricibacillus chroicocephali</name>
    <dbReference type="NCBI Taxonomy" id="3054939"/>
    <lineage>
        <taxon>Bacteria</taxon>
        <taxon>Bacillati</taxon>
        <taxon>Bacillota</taxon>
        <taxon>Bacilli</taxon>
        <taxon>Bacillales</taxon>
        <taxon>Bacillaceae</taxon>
        <taxon>Aciduricibacillus</taxon>
    </lineage>
</organism>
<dbReference type="CDD" id="cd06583">
    <property type="entry name" value="PGRP"/>
    <property type="match status" value="1"/>
</dbReference>
<comment type="similarity">
    <text evidence="1">In the N-terminal section; belongs to the N-acetylmuramoyl-L-alanine amidase 2 family.</text>
</comment>
<dbReference type="Proteomes" id="UP001180087">
    <property type="component" value="Chromosome"/>
</dbReference>
<dbReference type="SUPFAM" id="SSF55846">
    <property type="entry name" value="N-acetylmuramoyl-L-alanine amidase-like"/>
    <property type="match status" value="1"/>
</dbReference>
<evidence type="ECO:0000313" key="9">
    <source>
        <dbReference type="EMBL" id="WLV24155.1"/>
    </source>
</evidence>
<dbReference type="SMART" id="SM00644">
    <property type="entry name" value="Ami_2"/>
    <property type="match status" value="1"/>
</dbReference>
<feature type="compositionally biased region" description="Basic and acidic residues" evidence="6">
    <location>
        <begin position="64"/>
        <end position="80"/>
    </location>
</feature>
<evidence type="ECO:0000256" key="3">
    <source>
        <dbReference type="ARBA" id="ARBA00022737"/>
    </source>
</evidence>
<accession>A0ABY9KUD9</accession>
<evidence type="ECO:0000256" key="7">
    <source>
        <dbReference type="SAM" id="SignalP"/>
    </source>
</evidence>
<dbReference type="InterPro" id="IPR038200">
    <property type="entry name" value="GW_dom_sf"/>
</dbReference>
<dbReference type="Pfam" id="PF13457">
    <property type="entry name" value="GW"/>
    <property type="match status" value="4"/>
</dbReference>
<dbReference type="Pfam" id="PF01510">
    <property type="entry name" value="Amidase_2"/>
    <property type="match status" value="1"/>
</dbReference>
<evidence type="ECO:0000256" key="4">
    <source>
        <dbReference type="ARBA" id="ARBA00030881"/>
    </source>
</evidence>
<gene>
    <name evidence="9" type="ORF">QR721_10980</name>
</gene>
<proteinExistence type="inferred from homology"/>